<protein>
    <submittedName>
        <fullName evidence="3">Uncharacterized protein</fullName>
    </submittedName>
</protein>
<gene>
    <name evidence="3" type="ORF">HHK36_018253</name>
</gene>
<feature type="transmembrane region" description="Helical" evidence="2">
    <location>
        <begin position="65"/>
        <end position="93"/>
    </location>
</feature>
<keyword evidence="2" id="KW-0812">Transmembrane</keyword>
<proteinExistence type="predicted"/>
<keyword evidence="2" id="KW-1133">Transmembrane helix</keyword>
<feature type="region of interest" description="Disordered" evidence="1">
    <location>
        <begin position="1"/>
        <end position="21"/>
    </location>
</feature>
<keyword evidence="2" id="KW-0472">Membrane</keyword>
<dbReference type="AlphaFoldDB" id="A0A834YVK9"/>
<dbReference type="EMBL" id="JABCRI010000012">
    <property type="protein sequence ID" value="KAF8396629.1"/>
    <property type="molecule type" value="Genomic_DNA"/>
</dbReference>
<sequence>MSMKLRRNRLSNGEPMVGPVKSNPKMGKIVIRRKSQRCILCFTWISTPLVLDTDASDGGESRHGLIGGMAAAAVVVATTVGVGVEAVVVEVVVD</sequence>
<keyword evidence="4" id="KW-1185">Reference proteome</keyword>
<reference evidence="3 4" key="1">
    <citation type="submission" date="2020-04" db="EMBL/GenBank/DDBJ databases">
        <title>Plant Genome Project.</title>
        <authorList>
            <person name="Zhang R.-G."/>
        </authorList>
    </citation>
    <scope>NUCLEOTIDE SEQUENCE [LARGE SCALE GENOMIC DNA]</scope>
    <source>
        <strain evidence="3">YNK0</strain>
        <tissue evidence="3">Leaf</tissue>
    </source>
</reference>
<comment type="caution">
    <text evidence="3">The sequence shown here is derived from an EMBL/GenBank/DDBJ whole genome shotgun (WGS) entry which is preliminary data.</text>
</comment>
<evidence type="ECO:0000256" key="1">
    <source>
        <dbReference type="SAM" id="MobiDB-lite"/>
    </source>
</evidence>
<evidence type="ECO:0000313" key="3">
    <source>
        <dbReference type="EMBL" id="KAF8396629.1"/>
    </source>
</evidence>
<dbReference type="Proteomes" id="UP000655225">
    <property type="component" value="Unassembled WGS sequence"/>
</dbReference>
<accession>A0A834YVK9</accession>
<evidence type="ECO:0000313" key="4">
    <source>
        <dbReference type="Proteomes" id="UP000655225"/>
    </source>
</evidence>
<name>A0A834YVK9_TETSI</name>
<evidence type="ECO:0000256" key="2">
    <source>
        <dbReference type="SAM" id="Phobius"/>
    </source>
</evidence>
<organism evidence="3 4">
    <name type="scientific">Tetracentron sinense</name>
    <name type="common">Spur-leaf</name>
    <dbReference type="NCBI Taxonomy" id="13715"/>
    <lineage>
        <taxon>Eukaryota</taxon>
        <taxon>Viridiplantae</taxon>
        <taxon>Streptophyta</taxon>
        <taxon>Embryophyta</taxon>
        <taxon>Tracheophyta</taxon>
        <taxon>Spermatophyta</taxon>
        <taxon>Magnoliopsida</taxon>
        <taxon>Trochodendrales</taxon>
        <taxon>Trochodendraceae</taxon>
        <taxon>Tetracentron</taxon>
    </lineage>
</organism>